<organism evidence="8 9">
    <name type="scientific">Aspergillus wentii DTO 134E9</name>
    <dbReference type="NCBI Taxonomy" id="1073089"/>
    <lineage>
        <taxon>Eukaryota</taxon>
        <taxon>Fungi</taxon>
        <taxon>Dikarya</taxon>
        <taxon>Ascomycota</taxon>
        <taxon>Pezizomycotina</taxon>
        <taxon>Eurotiomycetes</taxon>
        <taxon>Eurotiomycetidae</taxon>
        <taxon>Eurotiales</taxon>
        <taxon>Aspergillaceae</taxon>
        <taxon>Aspergillus</taxon>
        <taxon>Aspergillus subgen. Cremei</taxon>
    </lineage>
</organism>
<dbReference type="Proteomes" id="UP000184383">
    <property type="component" value="Unassembled WGS sequence"/>
</dbReference>
<dbReference type="InterPro" id="IPR036412">
    <property type="entry name" value="HAD-like_sf"/>
</dbReference>
<keyword evidence="9" id="KW-1185">Reference proteome</keyword>
<feature type="region of interest" description="Disordered" evidence="6">
    <location>
        <begin position="183"/>
        <end position="380"/>
    </location>
</feature>
<dbReference type="GO" id="GO:0005634">
    <property type="term" value="C:nucleus"/>
    <property type="evidence" value="ECO:0007669"/>
    <property type="project" value="UniProtKB-SubCell"/>
</dbReference>
<dbReference type="SUPFAM" id="SSF56784">
    <property type="entry name" value="HAD-like"/>
    <property type="match status" value="1"/>
</dbReference>
<dbReference type="PROSITE" id="PS51450">
    <property type="entry name" value="LRR"/>
    <property type="match status" value="7"/>
</dbReference>
<dbReference type="VEuPathDB" id="FungiDB:ASPWEDRAFT_105893"/>
<feature type="compositionally biased region" description="Polar residues" evidence="6">
    <location>
        <begin position="598"/>
        <end position="607"/>
    </location>
</feature>
<dbReference type="InterPro" id="IPR011948">
    <property type="entry name" value="Dullard_phosphatase"/>
</dbReference>
<evidence type="ECO:0000256" key="3">
    <source>
        <dbReference type="ARBA" id="ARBA00022737"/>
    </source>
</evidence>
<sequence>MLGGSPERDSSPSAPTTTGEASMPIASTHQESNPESSPQGHAGGNDASRLESSELAPSSASAQSPEGASAAADSADPAKKHHFLLPIPSRSSLKADKQSTLDNAQEASHDDSENTLRGSKRSLLKGRRDRSRGSSRRSRRQNQDAPNGEEQKSAAASDLQDSKSEKKGKVSSKFFAFLSCCSSSNVDAEDPSVPPKRTMKRTSTSNRQSTPEKPDATAGDSSTESKEPNYYGEEKPNSTLTSDKPQSQIDEKSSPRGQGSQLDGAAGQPESDNIQASSQNNHVEEQPSKISQNAPVLPPVAASFTEEDSAHKLNEHAAGSSTTPAEEIPSDDIDGAVVKPPLPELDDREETKDSSHEEEATRFPVDLPPPPPIVPSGKQASAVHEEGPGWLLPPAVPHLKDRKCLVLDLDETLVHSSFKVLERADFTIPVEIEGQYHNIYVIKRPGVDQFMKRVGELYEVVVFTASVSKYGDPLLDQLDIHNVVHHRLFRDSCYNHQGNYVKVVGRDLRETIIIDNSPTSYIFHPQHAIPISSWFSDAHDNELLDLIPVLEDLAGDQVKDVSLVLDISFSQCSIRRKAPRTAPPSLLHLRTKNDPRNAHQSNQTATMKDSKGWDGKLRVEPKENANASAVITNPEALEDPDYSDPDAPPVEEIEADEDLLEDEDPDVERLCLRQNQISRIALPPDIAPTLTELDFYDNLIGHIKGLDEFTNLTTLDLSFNKIKHIKNIAHLKKLTDLYFVQNKISTIEGLEGLDKLRNLELGANRIREIENLETLKSLEEIWLGKNKIVEMKNLDSLTNLKIISIQSNRLTKISGLSSLKNLEELYISHNLVTDLSGLENNTNLRVLDFSNNQVSKLEHLSHLTHLEELWGSNNQLSSFDEVERELKDKKELQTVYFEGNPLQTKGPAVYRNKVRLAIPHIAQIDATYVRVV</sequence>
<dbReference type="InterPro" id="IPR003591">
    <property type="entry name" value="Leu-rich_rpt_typical-subtyp"/>
</dbReference>
<dbReference type="Pfam" id="PF12799">
    <property type="entry name" value="LRR_4"/>
    <property type="match status" value="2"/>
</dbReference>
<accession>A0A1L9RXU9</accession>
<dbReference type="PROSITE" id="PS50969">
    <property type="entry name" value="FCP1"/>
    <property type="match status" value="1"/>
</dbReference>
<dbReference type="SMART" id="SM00577">
    <property type="entry name" value="CPDc"/>
    <property type="match status" value="1"/>
</dbReference>
<evidence type="ECO:0000256" key="4">
    <source>
        <dbReference type="ARBA" id="ARBA00023242"/>
    </source>
</evidence>
<keyword evidence="3" id="KW-0677">Repeat</keyword>
<name>A0A1L9RXU9_ASPWE</name>
<feature type="compositionally biased region" description="Basic and acidic residues" evidence="6">
    <location>
        <begin position="223"/>
        <end position="236"/>
    </location>
</feature>
<dbReference type="OrthoDB" id="277011at2759"/>
<evidence type="ECO:0000256" key="6">
    <source>
        <dbReference type="SAM" id="MobiDB-lite"/>
    </source>
</evidence>
<dbReference type="InterPro" id="IPR025875">
    <property type="entry name" value="Leu-rich_rpt_4"/>
</dbReference>
<dbReference type="GO" id="GO:0016791">
    <property type="term" value="F:phosphatase activity"/>
    <property type="evidence" value="ECO:0007669"/>
    <property type="project" value="InterPro"/>
</dbReference>
<dbReference type="GO" id="GO:0009651">
    <property type="term" value="P:response to salt stress"/>
    <property type="evidence" value="ECO:0007669"/>
    <property type="project" value="UniProtKB-ARBA"/>
</dbReference>
<comment type="similarity">
    <text evidence="5">Belongs to the SDS22 family.</text>
</comment>
<feature type="domain" description="FCP1 homology" evidence="7">
    <location>
        <begin position="398"/>
        <end position="553"/>
    </location>
</feature>
<dbReference type="Gene3D" id="3.80.10.10">
    <property type="entry name" value="Ribonuclease Inhibitor"/>
    <property type="match status" value="2"/>
</dbReference>
<protein>
    <recommendedName>
        <fullName evidence="7">FCP1 homology domain-containing protein</fullName>
    </recommendedName>
</protein>
<dbReference type="NCBIfam" id="TIGR02251">
    <property type="entry name" value="HIF-SF_euk"/>
    <property type="match status" value="1"/>
</dbReference>
<dbReference type="Pfam" id="PF03031">
    <property type="entry name" value="NIF"/>
    <property type="match status" value="1"/>
</dbReference>
<reference evidence="9" key="1">
    <citation type="journal article" date="2017" name="Genome Biol.">
        <title>Comparative genomics reveals high biological diversity and specific adaptations in the industrially and medically important fungal genus Aspergillus.</title>
        <authorList>
            <person name="de Vries R.P."/>
            <person name="Riley R."/>
            <person name="Wiebenga A."/>
            <person name="Aguilar-Osorio G."/>
            <person name="Amillis S."/>
            <person name="Uchima C.A."/>
            <person name="Anderluh G."/>
            <person name="Asadollahi M."/>
            <person name="Askin M."/>
            <person name="Barry K."/>
            <person name="Battaglia E."/>
            <person name="Bayram O."/>
            <person name="Benocci T."/>
            <person name="Braus-Stromeyer S.A."/>
            <person name="Caldana C."/>
            <person name="Canovas D."/>
            <person name="Cerqueira G.C."/>
            <person name="Chen F."/>
            <person name="Chen W."/>
            <person name="Choi C."/>
            <person name="Clum A."/>
            <person name="Dos Santos R.A."/>
            <person name="Damasio A.R."/>
            <person name="Diallinas G."/>
            <person name="Emri T."/>
            <person name="Fekete E."/>
            <person name="Flipphi M."/>
            <person name="Freyberg S."/>
            <person name="Gallo A."/>
            <person name="Gournas C."/>
            <person name="Habgood R."/>
            <person name="Hainaut M."/>
            <person name="Harispe M.L."/>
            <person name="Henrissat B."/>
            <person name="Hilden K.S."/>
            <person name="Hope R."/>
            <person name="Hossain A."/>
            <person name="Karabika E."/>
            <person name="Karaffa L."/>
            <person name="Karanyi Z."/>
            <person name="Krasevec N."/>
            <person name="Kuo A."/>
            <person name="Kusch H."/>
            <person name="LaButti K."/>
            <person name="Lagendijk E.L."/>
            <person name="Lapidus A."/>
            <person name="Levasseur A."/>
            <person name="Lindquist E."/>
            <person name="Lipzen A."/>
            <person name="Logrieco A.F."/>
            <person name="MacCabe A."/>
            <person name="Maekelae M.R."/>
            <person name="Malavazi I."/>
            <person name="Melin P."/>
            <person name="Meyer V."/>
            <person name="Mielnichuk N."/>
            <person name="Miskei M."/>
            <person name="Molnar A.P."/>
            <person name="Mule G."/>
            <person name="Ngan C.Y."/>
            <person name="Orejas M."/>
            <person name="Orosz E."/>
            <person name="Ouedraogo J.P."/>
            <person name="Overkamp K.M."/>
            <person name="Park H.-S."/>
            <person name="Perrone G."/>
            <person name="Piumi F."/>
            <person name="Punt P.J."/>
            <person name="Ram A.F."/>
            <person name="Ramon A."/>
            <person name="Rauscher S."/>
            <person name="Record E."/>
            <person name="Riano-Pachon D.M."/>
            <person name="Robert V."/>
            <person name="Roehrig J."/>
            <person name="Ruller R."/>
            <person name="Salamov A."/>
            <person name="Salih N.S."/>
            <person name="Samson R.A."/>
            <person name="Sandor E."/>
            <person name="Sanguinetti M."/>
            <person name="Schuetze T."/>
            <person name="Sepcic K."/>
            <person name="Shelest E."/>
            <person name="Sherlock G."/>
            <person name="Sophianopoulou V."/>
            <person name="Squina F.M."/>
            <person name="Sun H."/>
            <person name="Susca A."/>
            <person name="Todd R.B."/>
            <person name="Tsang A."/>
            <person name="Unkles S.E."/>
            <person name="van de Wiele N."/>
            <person name="van Rossen-Uffink D."/>
            <person name="Oliveira J.V."/>
            <person name="Vesth T.C."/>
            <person name="Visser J."/>
            <person name="Yu J.-H."/>
            <person name="Zhou M."/>
            <person name="Andersen M.R."/>
            <person name="Archer D.B."/>
            <person name="Baker S.E."/>
            <person name="Benoit I."/>
            <person name="Brakhage A.A."/>
            <person name="Braus G.H."/>
            <person name="Fischer R."/>
            <person name="Frisvad J.C."/>
            <person name="Goldman G.H."/>
            <person name="Houbraken J."/>
            <person name="Oakley B."/>
            <person name="Pocsi I."/>
            <person name="Scazzocchio C."/>
            <person name="Seiboth B."/>
            <person name="vanKuyk P.A."/>
            <person name="Wortman J."/>
            <person name="Dyer P.S."/>
            <person name="Grigoriev I.V."/>
        </authorList>
    </citation>
    <scope>NUCLEOTIDE SEQUENCE [LARGE SCALE GENOMIC DNA]</scope>
    <source>
        <strain evidence="9">DTO 134E9</strain>
    </source>
</reference>
<feature type="compositionally biased region" description="Polar residues" evidence="6">
    <location>
        <begin position="270"/>
        <end position="281"/>
    </location>
</feature>
<proteinExistence type="inferred from homology"/>
<dbReference type="Gene3D" id="3.40.50.1000">
    <property type="entry name" value="HAD superfamily/HAD-like"/>
    <property type="match status" value="1"/>
</dbReference>
<dbReference type="FunFam" id="3.40.50.1000:FF:000043">
    <property type="entry name" value="General stress response phosphoprotein phosphatase Psr1/2"/>
    <property type="match status" value="1"/>
</dbReference>
<dbReference type="PANTHER" id="PTHR45973:SF23">
    <property type="entry name" value="PROTEIN PHOSPHATASE 1 REGULATORY SUBUNIT 7"/>
    <property type="match status" value="1"/>
</dbReference>
<evidence type="ECO:0000256" key="1">
    <source>
        <dbReference type="ARBA" id="ARBA00004123"/>
    </source>
</evidence>
<feature type="compositionally biased region" description="Low complexity" evidence="6">
    <location>
        <begin position="53"/>
        <end position="75"/>
    </location>
</feature>
<dbReference type="GO" id="GO:1904262">
    <property type="term" value="P:negative regulation of TORC1 signaling"/>
    <property type="evidence" value="ECO:0007669"/>
    <property type="project" value="UniProtKB-ARBA"/>
</dbReference>
<evidence type="ECO:0000256" key="5">
    <source>
        <dbReference type="ARBA" id="ARBA00023460"/>
    </source>
</evidence>
<dbReference type="RefSeq" id="XP_040693344.1">
    <property type="nucleotide sequence ID" value="XM_040827767.1"/>
</dbReference>
<feature type="compositionally biased region" description="Basic residues" evidence="6">
    <location>
        <begin position="118"/>
        <end position="140"/>
    </location>
</feature>
<dbReference type="InterPro" id="IPR023214">
    <property type="entry name" value="HAD_sf"/>
</dbReference>
<dbReference type="InterPro" id="IPR050576">
    <property type="entry name" value="Cilia_flagella_integrity"/>
</dbReference>
<dbReference type="AlphaFoldDB" id="A0A1L9RXU9"/>
<comment type="subcellular location">
    <subcellularLocation>
        <location evidence="1">Nucleus</location>
    </subcellularLocation>
</comment>
<dbReference type="PANTHER" id="PTHR45973">
    <property type="entry name" value="PROTEIN PHOSPHATASE 1 REGULATORY SUBUNIT SDS22-RELATED"/>
    <property type="match status" value="1"/>
</dbReference>
<feature type="compositionally biased region" description="Polar residues" evidence="6">
    <location>
        <begin position="11"/>
        <end position="39"/>
    </location>
</feature>
<dbReference type="GeneID" id="63743615"/>
<feature type="region of interest" description="Disordered" evidence="6">
    <location>
        <begin position="1"/>
        <end position="168"/>
    </location>
</feature>
<feature type="compositionally biased region" description="Basic and acidic residues" evidence="6">
    <location>
        <begin position="1"/>
        <end position="10"/>
    </location>
</feature>
<gene>
    <name evidence="8" type="ORF">ASPWEDRAFT_105893</name>
</gene>
<feature type="compositionally biased region" description="Acidic residues" evidence="6">
    <location>
        <begin position="636"/>
        <end position="649"/>
    </location>
</feature>
<evidence type="ECO:0000259" key="7">
    <source>
        <dbReference type="PROSITE" id="PS50969"/>
    </source>
</evidence>
<dbReference type="InterPro" id="IPR001611">
    <property type="entry name" value="Leu-rich_rpt"/>
</dbReference>
<dbReference type="SMART" id="SM00365">
    <property type="entry name" value="LRR_SD22"/>
    <property type="match status" value="9"/>
</dbReference>
<dbReference type="Pfam" id="PF13855">
    <property type="entry name" value="LRR_8"/>
    <property type="match status" value="1"/>
</dbReference>
<dbReference type="SUPFAM" id="SSF52058">
    <property type="entry name" value="L domain-like"/>
    <property type="match status" value="1"/>
</dbReference>
<dbReference type="EMBL" id="KV878210">
    <property type="protein sequence ID" value="OJJ39668.1"/>
    <property type="molecule type" value="Genomic_DNA"/>
</dbReference>
<dbReference type="STRING" id="1073089.A0A1L9RXU9"/>
<keyword evidence="4" id="KW-0539">Nucleus</keyword>
<dbReference type="CDD" id="cd07521">
    <property type="entry name" value="HAD_FCP1-like"/>
    <property type="match status" value="1"/>
</dbReference>
<dbReference type="InterPro" id="IPR032675">
    <property type="entry name" value="LRR_dom_sf"/>
</dbReference>
<evidence type="ECO:0000313" key="8">
    <source>
        <dbReference type="EMBL" id="OJJ39668.1"/>
    </source>
</evidence>
<dbReference type="InterPro" id="IPR004274">
    <property type="entry name" value="FCP1_dom"/>
</dbReference>
<feature type="compositionally biased region" description="Polar residues" evidence="6">
    <location>
        <begin position="237"/>
        <end position="248"/>
    </location>
</feature>
<dbReference type="SMART" id="SM00369">
    <property type="entry name" value="LRR_TYP"/>
    <property type="match status" value="5"/>
</dbReference>
<feature type="compositionally biased region" description="Basic and acidic residues" evidence="6">
    <location>
        <begin position="608"/>
        <end position="623"/>
    </location>
</feature>
<dbReference type="FunFam" id="3.80.10.10:FF:000055">
    <property type="entry name" value="Protein phosphatase 1 regulatory subunit 7"/>
    <property type="match status" value="1"/>
</dbReference>
<feature type="compositionally biased region" description="Basic and acidic residues" evidence="6">
    <location>
        <begin position="349"/>
        <end position="361"/>
    </location>
</feature>
<dbReference type="GO" id="GO:0045944">
    <property type="term" value="P:positive regulation of transcription by RNA polymerase II"/>
    <property type="evidence" value="ECO:0007669"/>
    <property type="project" value="UniProtKB-ARBA"/>
</dbReference>
<dbReference type="GO" id="GO:0034198">
    <property type="term" value="P:cellular response to amino acid starvation"/>
    <property type="evidence" value="ECO:0007669"/>
    <property type="project" value="UniProtKB-ARBA"/>
</dbReference>
<evidence type="ECO:0000256" key="2">
    <source>
        <dbReference type="ARBA" id="ARBA00022614"/>
    </source>
</evidence>
<keyword evidence="2" id="KW-0433">Leucine-rich repeat</keyword>
<evidence type="ECO:0000313" key="9">
    <source>
        <dbReference type="Proteomes" id="UP000184383"/>
    </source>
</evidence>
<feature type="region of interest" description="Disordered" evidence="6">
    <location>
        <begin position="583"/>
        <end position="649"/>
    </location>
</feature>